<keyword evidence="4" id="KW-1185">Reference proteome</keyword>
<evidence type="ECO:0000259" key="2">
    <source>
        <dbReference type="PROSITE" id="PS51708"/>
    </source>
</evidence>
<dbReference type="PANTHER" id="PTHR39569:SF1">
    <property type="entry name" value="INORGANIC TRIPHOSPHATASE"/>
    <property type="match status" value="1"/>
</dbReference>
<dbReference type="AlphaFoldDB" id="A0A838XJ98"/>
<reference evidence="3 4" key="1">
    <citation type="submission" date="2020-07" db="EMBL/GenBank/DDBJ databases">
        <authorList>
            <person name="Li M."/>
        </authorList>
    </citation>
    <scope>NUCLEOTIDE SEQUENCE [LARGE SCALE GENOMIC DNA]</scope>
    <source>
        <strain evidence="3 4">DSM 23284</strain>
    </source>
</reference>
<proteinExistence type="predicted"/>
<dbReference type="Pfam" id="PF01928">
    <property type="entry name" value="CYTH"/>
    <property type="match status" value="1"/>
</dbReference>
<dbReference type="RefSeq" id="WP_181759599.1">
    <property type="nucleotide sequence ID" value="NZ_BMCR01000006.1"/>
</dbReference>
<dbReference type="SMART" id="SM01118">
    <property type="entry name" value="CYTH"/>
    <property type="match status" value="1"/>
</dbReference>
<dbReference type="PANTHER" id="PTHR39569">
    <property type="entry name" value="INORGANIC TRIPHOSPHATASE"/>
    <property type="match status" value="1"/>
</dbReference>
<evidence type="ECO:0000313" key="4">
    <source>
        <dbReference type="Proteomes" id="UP000559404"/>
    </source>
</evidence>
<comment type="caution">
    <text evidence="3">The sequence shown here is derived from an EMBL/GenBank/DDBJ whole genome shotgun (WGS) entry which is preliminary data.</text>
</comment>
<dbReference type="Pfam" id="PF05235">
    <property type="entry name" value="CHAD"/>
    <property type="match status" value="1"/>
</dbReference>
<dbReference type="InterPro" id="IPR038186">
    <property type="entry name" value="CHAD_dom_sf"/>
</dbReference>
<protein>
    <submittedName>
        <fullName evidence="3">CYTH and CHAD domain-containing protein</fullName>
    </submittedName>
</protein>
<evidence type="ECO:0000259" key="1">
    <source>
        <dbReference type="PROSITE" id="PS51707"/>
    </source>
</evidence>
<organism evidence="3 4">
    <name type="scientific">Stappia taiwanensis</name>
    <dbReference type="NCBI Taxonomy" id="992267"/>
    <lineage>
        <taxon>Bacteria</taxon>
        <taxon>Pseudomonadati</taxon>
        <taxon>Pseudomonadota</taxon>
        <taxon>Alphaproteobacteria</taxon>
        <taxon>Hyphomicrobiales</taxon>
        <taxon>Stappiaceae</taxon>
        <taxon>Stappia</taxon>
    </lineage>
</organism>
<dbReference type="CDD" id="cd07756">
    <property type="entry name" value="CYTH-like_Pase_CHAD"/>
    <property type="match status" value="1"/>
</dbReference>
<dbReference type="Gene3D" id="2.40.320.10">
    <property type="entry name" value="Hypothetical Protein Pfu-838710-001"/>
    <property type="match status" value="1"/>
</dbReference>
<dbReference type="InterPro" id="IPR039013">
    <property type="entry name" value="YgiF"/>
</dbReference>
<accession>A0A838XJ98</accession>
<dbReference type="InterPro" id="IPR023577">
    <property type="entry name" value="CYTH_domain"/>
</dbReference>
<dbReference type="PROSITE" id="PS51708">
    <property type="entry name" value="CHAD"/>
    <property type="match status" value="1"/>
</dbReference>
<dbReference type="GO" id="GO:0046872">
    <property type="term" value="F:metal ion binding"/>
    <property type="evidence" value="ECO:0007669"/>
    <property type="project" value="TreeGrafter"/>
</dbReference>
<dbReference type="PROSITE" id="PS51707">
    <property type="entry name" value="CYTH"/>
    <property type="match status" value="1"/>
</dbReference>
<gene>
    <name evidence="3" type="ORF">H1W37_07045</name>
</gene>
<dbReference type="GO" id="GO:0050355">
    <property type="term" value="F:inorganic triphosphate phosphatase activity"/>
    <property type="evidence" value="ECO:0007669"/>
    <property type="project" value="InterPro"/>
</dbReference>
<dbReference type="Gene3D" id="1.40.20.10">
    <property type="entry name" value="CHAD domain"/>
    <property type="match status" value="1"/>
</dbReference>
<dbReference type="InterPro" id="IPR007899">
    <property type="entry name" value="CHAD_dom"/>
</dbReference>
<dbReference type="InterPro" id="IPR033469">
    <property type="entry name" value="CYTH-like_dom_sf"/>
</dbReference>
<feature type="domain" description="CYTH" evidence="1">
    <location>
        <begin position="5"/>
        <end position="208"/>
    </location>
</feature>
<name>A0A838XJ98_9HYPH</name>
<dbReference type="EMBL" id="JACEON010000005">
    <property type="protein sequence ID" value="MBA4611399.1"/>
    <property type="molecule type" value="Genomic_DNA"/>
</dbReference>
<dbReference type="SUPFAM" id="SSF55154">
    <property type="entry name" value="CYTH-like phosphatases"/>
    <property type="match status" value="1"/>
</dbReference>
<feature type="domain" description="CHAD" evidence="2">
    <location>
        <begin position="226"/>
        <end position="524"/>
    </location>
</feature>
<evidence type="ECO:0000313" key="3">
    <source>
        <dbReference type="EMBL" id="MBA4611399.1"/>
    </source>
</evidence>
<dbReference type="Proteomes" id="UP000559404">
    <property type="component" value="Unassembled WGS sequence"/>
</dbReference>
<dbReference type="SMART" id="SM00880">
    <property type="entry name" value="CHAD"/>
    <property type="match status" value="1"/>
</dbReference>
<sequence length="525" mass="59147">MTQGTREIELKLEVDADALEELKAAPAPLGYTVDPPRTQELRSIYFDTADLDLHRAKWSLRVRQVGADWIQTVKSGTSVSGGLSMPKEQEAEVSAPAPDLTRIHDRTLQKALWKQIDGKQVDPVFETRMQRTTRIFRTEEGAEIEMALDAGEVRTRTRTLPLFEAELELKRGQVGDLFALASALNGTSIARFSAFSKAQRGYALMRGDDMTCRPVGAGRVELSRKTDTAESALRTILRSCQAQIAANRDATLEVDDPEAVHQMRVGLRRLRSALKVHHDLLPLALREDLDERAKVLATRLGELRDLDVLVDEIIAPVLDQVPAEVDAKRLAVVVGARRQAVRKALRTELRAPEVNRLLFALGSLAEAETWPRDPMDADAAAALQETLAMPARDYARRALDKRWKAVAHLGERIDELTLEERHDMRKRLKKLRYAVEFFQPLFPRKHCAPFVATLKTLQDVFGYLNDVVMAAKLAPIAREKRGEGAKLSLAAGFVMGWHEYRAESEWAKARALWDKSRQSRKFWRN</sequence>
<reference evidence="3 4" key="2">
    <citation type="submission" date="2020-08" db="EMBL/GenBank/DDBJ databases">
        <title>Stappia taiwanensis sp. nov., isolated from a coastal thermal spring.</title>
        <authorList>
            <person name="Kampfer P."/>
        </authorList>
    </citation>
    <scope>NUCLEOTIDE SEQUENCE [LARGE SCALE GENOMIC DNA]</scope>
    <source>
        <strain evidence="3 4">DSM 23284</strain>
    </source>
</reference>